<dbReference type="InterPro" id="IPR012349">
    <property type="entry name" value="Split_barrel_FMN-bd"/>
</dbReference>
<sequence length="200" mass="21771">MNIATETLSTPDMYHLLVGGVTPRPIAWISTVSEEGVHNIAPYSFFTVVSVTPPVLSYTQVNPRTGDDKDTLRNLLHNHECVVHIVNTASLEKMNQSCASLTPEQSEFDFANIESVASQIVAPLSVADTPVRYECRLRDVIRIGEHAGAGSMVLLDVVSVFVADDLYQEGSIAQPALDSVGKMGGDFYSYTKDLKALSRP</sequence>
<keyword evidence="3" id="KW-0288">FMN</keyword>
<comment type="cofactor">
    <cofactor evidence="1">
        <name>FMN</name>
        <dbReference type="ChEBI" id="CHEBI:58210"/>
    </cofactor>
</comment>
<dbReference type="PANTHER" id="PTHR33798:SF5">
    <property type="entry name" value="FLAVIN REDUCTASE LIKE DOMAIN-CONTAINING PROTEIN"/>
    <property type="match status" value="1"/>
</dbReference>
<dbReference type="Proteomes" id="UP000092840">
    <property type="component" value="Unassembled WGS sequence"/>
</dbReference>
<organism evidence="6 9">
    <name type="scientific">Marinomonas gallaica</name>
    <dbReference type="NCBI Taxonomy" id="1806667"/>
    <lineage>
        <taxon>Bacteria</taxon>
        <taxon>Pseudomonadati</taxon>
        <taxon>Pseudomonadota</taxon>
        <taxon>Gammaproteobacteria</taxon>
        <taxon>Oceanospirillales</taxon>
        <taxon>Oceanospirillaceae</taxon>
        <taxon>Marinomonas</taxon>
    </lineage>
</organism>
<dbReference type="EMBL" id="FLRB01000008">
    <property type="protein sequence ID" value="SBT20726.1"/>
    <property type="molecule type" value="Genomic_DNA"/>
</dbReference>
<evidence type="ECO:0000256" key="4">
    <source>
        <dbReference type="ARBA" id="ARBA00038054"/>
    </source>
</evidence>
<dbReference type="RefSeq" id="WP_244502901.1">
    <property type="nucleotide sequence ID" value="NZ_FLRA01000014.1"/>
</dbReference>
<dbReference type="InterPro" id="IPR002563">
    <property type="entry name" value="Flavin_Rdtase-like_dom"/>
</dbReference>
<evidence type="ECO:0000256" key="1">
    <source>
        <dbReference type="ARBA" id="ARBA00001917"/>
    </source>
</evidence>
<protein>
    <submittedName>
        <fullName evidence="6">Flavin reductase like domain protein</fullName>
    </submittedName>
</protein>
<dbReference type="Gene3D" id="2.30.110.10">
    <property type="entry name" value="Electron Transport, Fmn-binding Protein, Chain A"/>
    <property type="match status" value="1"/>
</dbReference>
<evidence type="ECO:0000313" key="8">
    <source>
        <dbReference type="Proteomes" id="UP000092840"/>
    </source>
</evidence>
<keyword evidence="8" id="KW-1185">Reference proteome</keyword>
<dbReference type="EMBL" id="FLRA01000014">
    <property type="protein sequence ID" value="SBT17975.1"/>
    <property type="molecule type" value="Genomic_DNA"/>
</dbReference>
<proteinExistence type="inferred from homology"/>
<dbReference type="SMART" id="SM00903">
    <property type="entry name" value="Flavin_Reduct"/>
    <property type="match status" value="1"/>
</dbReference>
<name>A0A1C3JS76_9GAMM</name>
<dbReference type="SUPFAM" id="SSF50475">
    <property type="entry name" value="FMN-binding split barrel"/>
    <property type="match status" value="1"/>
</dbReference>
<evidence type="ECO:0000313" key="9">
    <source>
        <dbReference type="Proteomes" id="UP000092871"/>
    </source>
</evidence>
<reference evidence="7 8" key="2">
    <citation type="submission" date="2016-06" db="EMBL/GenBank/DDBJ databases">
        <authorList>
            <person name="Rodrigo-Torres L."/>
            <person name="Arahal D.R."/>
        </authorList>
    </citation>
    <scope>NUCLEOTIDE SEQUENCE [LARGE SCALE GENOMIC DNA]</scope>
    <source>
        <strain evidence="7 8">CECT 5116</strain>
    </source>
</reference>
<evidence type="ECO:0000256" key="3">
    <source>
        <dbReference type="ARBA" id="ARBA00022643"/>
    </source>
</evidence>
<evidence type="ECO:0000256" key="2">
    <source>
        <dbReference type="ARBA" id="ARBA00022630"/>
    </source>
</evidence>
<keyword evidence="2" id="KW-0285">Flavoprotein</keyword>
<accession>A0A1C3JS76</accession>
<dbReference type="GO" id="GO:0010181">
    <property type="term" value="F:FMN binding"/>
    <property type="evidence" value="ECO:0007669"/>
    <property type="project" value="InterPro"/>
</dbReference>
<dbReference type="GO" id="GO:0016646">
    <property type="term" value="F:oxidoreductase activity, acting on the CH-NH group of donors, NAD or NADP as acceptor"/>
    <property type="evidence" value="ECO:0007669"/>
    <property type="project" value="UniProtKB-ARBA"/>
</dbReference>
<dbReference type="Pfam" id="PF01613">
    <property type="entry name" value="Flavin_Reduct"/>
    <property type="match status" value="1"/>
</dbReference>
<feature type="domain" description="Flavin reductase like" evidence="5">
    <location>
        <begin position="19"/>
        <end position="174"/>
    </location>
</feature>
<evidence type="ECO:0000259" key="5">
    <source>
        <dbReference type="SMART" id="SM00903"/>
    </source>
</evidence>
<gene>
    <name evidence="6" type="ORF">MGA5115_02092</name>
    <name evidence="7" type="ORF">MGA5116_01313</name>
</gene>
<evidence type="ECO:0000313" key="6">
    <source>
        <dbReference type="EMBL" id="SBT17975.1"/>
    </source>
</evidence>
<dbReference type="AlphaFoldDB" id="A0A1C3JS76"/>
<reference evidence="6 9" key="1">
    <citation type="submission" date="2016-06" db="EMBL/GenBank/DDBJ databases">
        <authorList>
            <person name="Kjaerup R.B."/>
            <person name="Dalgaard T.S."/>
            <person name="Juul-Madsen H.R."/>
        </authorList>
    </citation>
    <scope>NUCLEOTIDE SEQUENCE [LARGE SCALE GENOMIC DNA]</scope>
    <source>
        <strain evidence="6 9">CECT 5115</strain>
    </source>
</reference>
<dbReference type="PANTHER" id="PTHR33798">
    <property type="entry name" value="FLAVOPROTEIN OXYGENASE"/>
    <property type="match status" value="1"/>
</dbReference>
<evidence type="ECO:0000313" key="7">
    <source>
        <dbReference type="EMBL" id="SBT20726.1"/>
    </source>
</evidence>
<dbReference type="Proteomes" id="UP000092871">
    <property type="component" value="Unassembled WGS sequence"/>
</dbReference>
<comment type="similarity">
    <text evidence="4">Belongs to the flavoredoxin family.</text>
</comment>